<keyword evidence="3" id="KW-1185">Reference proteome</keyword>
<dbReference type="RefSeq" id="WP_307279722.1">
    <property type="nucleotide sequence ID" value="NZ_JAUSZT010000003.1"/>
</dbReference>
<organism evidence="2 3">
    <name type="scientific">Phyllobacterium ifriqiyense</name>
    <dbReference type="NCBI Taxonomy" id="314238"/>
    <lineage>
        <taxon>Bacteria</taxon>
        <taxon>Pseudomonadati</taxon>
        <taxon>Pseudomonadota</taxon>
        <taxon>Alphaproteobacteria</taxon>
        <taxon>Hyphomicrobiales</taxon>
        <taxon>Phyllobacteriaceae</taxon>
        <taxon>Phyllobacterium</taxon>
    </lineage>
</organism>
<evidence type="ECO:0000259" key="1">
    <source>
        <dbReference type="Pfam" id="PF18588"/>
    </source>
</evidence>
<protein>
    <recommendedName>
        <fullName evidence="1">Polysaccharide biosynthesis enzyme WcbI domain-containing protein</fullName>
    </recommendedName>
</protein>
<dbReference type="InterPro" id="IPR041307">
    <property type="entry name" value="WcbI"/>
</dbReference>
<evidence type="ECO:0000313" key="2">
    <source>
        <dbReference type="EMBL" id="MDQ0996674.1"/>
    </source>
</evidence>
<feature type="domain" description="Polysaccharide biosynthesis enzyme WcbI" evidence="1">
    <location>
        <begin position="3"/>
        <end position="198"/>
    </location>
</feature>
<dbReference type="EMBL" id="JAUSZT010000003">
    <property type="protein sequence ID" value="MDQ0996674.1"/>
    <property type="molecule type" value="Genomic_DNA"/>
</dbReference>
<gene>
    <name evidence="2" type="ORF">QFZ34_001856</name>
</gene>
<dbReference type="Proteomes" id="UP001237780">
    <property type="component" value="Unassembled WGS sequence"/>
</dbReference>
<name>A0ABU0S7G1_9HYPH</name>
<comment type="caution">
    <text evidence="2">The sequence shown here is derived from an EMBL/GenBank/DDBJ whole genome shotgun (WGS) entry which is preliminary data.</text>
</comment>
<proteinExistence type="predicted"/>
<accession>A0ABU0S7G1</accession>
<sequence>MEKWLLISNCNTYGLANSLKLLSNSFTLDCFDVFELMKNLEKYKETMPGYDRVIINPAIQFVEYDFSLLKNVSRIPGIDFDAYHPDLCYLFADGQRIYGPTAGYHSMLVFAAFEAGYSVEKTERLFRREIFEQCGFLSRWEPERDRLMKVFSFFNLDIAAPFRSWSRGQSFMYGLGHPKAGPIHDVARVFLESIGIETNKSDLVPHDTLVDGICLPVYPEIAETFGFRGSRMFKVLGEYRLMSLEEFIQKSFEVYSKWAPGEVAAEYFFADRYNHVKNIIAEADK</sequence>
<reference evidence="2 3" key="1">
    <citation type="submission" date="2023-07" db="EMBL/GenBank/DDBJ databases">
        <title>Comparative genomics of wheat-associated soil bacteria to identify genetic determinants of phenazine resistance.</title>
        <authorList>
            <person name="Mouncey N."/>
        </authorList>
    </citation>
    <scope>NUCLEOTIDE SEQUENCE [LARGE SCALE GENOMIC DNA]</scope>
    <source>
        <strain evidence="2 3">W4I11</strain>
    </source>
</reference>
<dbReference type="Pfam" id="PF18588">
    <property type="entry name" value="WcbI"/>
    <property type="match status" value="1"/>
</dbReference>
<evidence type="ECO:0000313" key="3">
    <source>
        <dbReference type="Proteomes" id="UP001237780"/>
    </source>
</evidence>